<gene>
    <name evidence="7" type="ORF">WG926_19245</name>
</gene>
<dbReference type="Gene3D" id="3.40.50.1980">
    <property type="entry name" value="Nitrogenase molybdenum iron protein domain"/>
    <property type="match status" value="2"/>
</dbReference>
<dbReference type="CDD" id="cd01146">
    <property type="entry name" value="FhuD"/>
    <property type="match status" value="1"/>
</dbReference>
<keyword evidence="5" id="KW-0732">Signal</keyword>
<dbReference type="PROSITE" id="PS50983">
    <property type="entry name" value="FE_B12_PBP"/>
    <property type="match status" value="1"/>
</dbReference>
<dbReference type="EMBL" id="JBBKTW010000007">
    <property type="protein sequence ID" value="MEN2990457.1"/>
    <property type="molecule type" value="Genomic_DNA"/>
</dbReference>
<keyword evidence="4" id="KW-0406">Ion transport</keyword>
<comment type="similarity">
    <text evidence="2">Belongs to the bacterial solute-binding protein 8 family.</text>
</comment>
<dbReference type="PANTHER" id="PTHR30532:SF1">
    <property type="entry name" value="IRON(3+)-HYDROXAMATE-BINDING PROTEIN FHUD"/>
    <property type="match status" value="1"/>
</dbReference>
<accession>A0ABU9YNT4</accession>
<comment type="subcellular location">
    <subcellularLocation>
        <location evidence="1">Cell envelope</location>
    </subcellularLocation>
</comment>
<reference evidence="7 8" key="1">
    <citation type="submission" date="2024-03" db="EMBL/GenBank/DDBJ databases">
        <title>High-quality draft genome sequencing of Tistrella sp. BH-R2-4.</title>
        <authorList>
            <person name="Dong C."/>
        </authorList>
    </citation>
    <scope>NUCLEOTIDE SEQUENCE [LARGE SCALE GENOMIC DNA]</scope>
    <source>
        <strain evidence="7 8">BH-R2-4</strain>
    </source>
</reference>
<keyword evidence="8" id="KW-1185">Reference proteome</keyword>
<name>A0ABU9YNT4_9PROT</name>
<dbReference type="Proteomes" id="UP001413721">
    <property type="component" value="Unassembled WGS sequence"/>
</dbReference>
<evidence type="ECO:0000259" key="6">
    <source>
        <dbReference type="PROSITE" id="PS50983"/>
    </source>
</evidence>
<keyword evidence="4" id="KW-0408">Iron</keyword>
<dbReference type="Pfam" id="PF01497">
    <property type="entry name" value="Peripla_BP_2"/>
    <property type="match status" value="1"/>
</dbReference>
<sequence>MTLSRRSLLAGFGCLPFLPQVVSASRAGQGAGDGFSPRVVALDWSSAETLIMLGLPPVGIVRIPDYEAWVVEPALPAGVVDVGLRLEPNLEVMQQLAPDLIVIAPGLETVRARLEQVAPTVSLTIYGTGQEAFPAAVAETRRLGMLVGRGAEAEAYLARAARQIDRARDRLRGYDGRPVHVVNFLDDRHVRVFGTTSLWQHALDRLGLRNAWTGDSGPWGSVTVGIERLLSDPEARLVHVAPAPEGVVARLRTSPLWRHLPAIADGRMVALPAVFPFGAVPCTVRFADCLSLGLGGGADAASTTEGRGA</sequence>
<evidence type="ECO:0000256" key="1">
    <source>
        <dbReference type="ARBA" id="ARBA00004196"/>
    </source>
</evidence>
<dbReference type="PRINTS" id="PR01715">
    <property type="entry name" value="FERRIBNDNGPP"/>
</dbReference>
<dbReference type="InterPro" id="IPR051313">
    <property type="entry name" value="Bact_iron-sidero_bind"/>
</dbReference>
<feature type="domain" description="Fe/B12 periplasmic-binding" evidence="6">
    <location>
        <begin position="38"/>
        <end position="298"/>
    </location>
</feature>
<dbReference type="InterPro" id="IPR002491">
    <property type="entry name" value="ABC_transptr_periplasmic_BD"/>
</dbReference>
<evidence type="ECO:0000256" key="3">
    <source>
        <dbReference type="ARBA" id="ARBA00022448"/>
    </source>
</evidence>
<evidence type="ECO:0000256" key="4">
    <source>
        <dbReference type="ARBA" id="ARBA00022496"/>
    </source>
</evidence>
<dbReference type="PANTHER" id="PTHR30532">
    <property type="entry name" value="IRON III DICITRATE-BINDING PERIPLASMIC PROTEIN"/>
    <property type="match status" value="1"/>
</dbReference>
<evidence type="ECO:0000313" key="7">
    <source>
        <dbReference type="EMBL" id="MEN2990457.1"/>
    </source>
</evidence>
<comment type="caution">
    <text evidence="7">The sequence shown here is derived from an EMBL/GenBank/DDBJ whole genome shotgun (WGS) entry which is preliminary data.</text>
</comment>
<keyword evidence="4" id="KW-0410">Iron transport</keyword>
<proteinExistence type="inferred from homology"/>
<keyword evidence="3" id="KW-0813">Transport</keyword>
<evidence type="ECO:0000313" key="8">
    <source>
        <dbReference type="Proteomes" id="UP001413721"/>
    </source>
</evidence>
<evidence type="ECO:0000256" key="5">
    <source>
        <dbReference type="ARBA" id="ARBA00022729"/>
    </source>
</evidence>
<dbReference type="SUPFAM" id="SSF53807">
    <property type="entry name" value="Helical backbone' metal receptor"/>
    <property type="match status" value="1"/>
</dbReference>
<evidence type="ECO:0000256" key="2">
    <source>
        <dbReference type="ARBA" id="ARBA00008814"/>
    </source>
</evidence>
<dbReference type="RefSeq" id="WP_345938066.1">
    <property type="nucleotide sequence ID" value="NZ_JBBKTW010000007.1"/>
</dbReference>
<protein>
    <submittedName>
        <fullName evidence="7">ABC transporter substrate-binding protein</fullName>
    </submittedName>
</protein>
<organism evidence="7 8">
    <name type="scientific">Tistrella arctica</name>
    <dbReference type="NCBI Taxonomy" id="3133430"/>
    <lineage>
        <taxon>Bacteria</taxon>
        <taxon>Pseudomonadati</taxon>
        <taxon>Pseudomonadota</taxon>
        <taxon>Alphaproteobacteria</taxon>
        <taxon>Geminicoccales</taxon>
        <taxon>Geminicoccaceae</taxon>
        <taxon>Tistrella</taxon>
    </lineage>
</organism>